<evidence type="ECO:0000313" key="1">
    <source>
        <dbReference type="EMBL" id="AKA31181.1"/>
    </source>
</evidence>
<dbReference type="PATRIC" id="fig|470.1345.peg.1396"/>
<sequence>MSVPVQTPSKEYIANGTTTAFPLEFNCDKAEYLIVTLNGEEAPVGSWTLANDTVTFNVAPLNGVVVNLERNTPFQRTTNYQLYDNSFHPSAVNKDFDLIWWKLQELGYRDQVIWLALLKEIADRISNDESILEYIDSQITTSKNDYIQRDNLLKSDYIERDTTLKTYIDQMIALVTGNPSFNGITTDFVLQNGRTQREINEQYLHLTDFKHLAVVGLAEGYDWSDAIIAAEAEAYSRNMGLNIPSGIYGYSKNITFRVHVFGQGQHNTQLKKLAPATITLLNGSLRDITIGVKTPEELLPGDTSDGLVADGLDRKYIENVLVNYHGGRGFVYKRGNLSRFFLRSRGNLKQGIFFAKEPLTGDNKCVEFWFESTGNWENGFEIEDSTNQRDVSGQHRGYLIAQNNGRSNKPDANYDAVFTGIGNDITAYTEYGYGTWHKSGLKASRIFYQNISHPQFRNESNKSNIVSFADSALGSRTTLYEIFNTIEIQNATKVGQLLITQIGDRKFSIDCTGSTADQELIIGDKLILKKGTMEYLRAYNLGATLNFGLVPANSSVERPIPIGVSLANSRVNVSATPSSPLPDGLLYNCFVKPDDLSNVTVRVRNVTSSAISSGGDIAWQALVHLR</sequence>
<dbReference type="EMBL" id="CP008706">
    <property type="protein sequence ID" value="AKA31181.1"/>
    <property type="molecule type" value="Genomic_DNA"/>
</dbReference>
<reference evidence="1 2" key="1">
    <citation type="journal article" date="2015" name="J. Bacteriol.">
        <title>Resources for Genetic and Genomic Analysis of Emerging Pathogen Acinetobacter baumannii.</title>
        <authorList>
            <person name="Gallagher L.A."/>
            <person name="Ramage E."/>
            <person name="Weiss E.J."/>
            <person name="Radey M."/>
            <person name="Hayden H.S."/>
            <person name="Held K.G."/>
            <person name="Huse H.K."/>
            <person name="Zurawski D.V."/>
            <person name="Brittnacher M.J."/>
            <person name="Manoil C."/>
        </authorList>
    </citation>
    <scope>NUCLEOTIDE SEQUENCE [LARGE SCALE GENOMIC DNA]</scope>
    <source>
        <strain evidence="1 2">AB5075-UW</strain>
    </source>
</reference>
<name>A0A0D5YHF3_ACIBA</name>
<evidence type="ECO:0000313" key="2">
    <source>
        <dbReference type="Proteomes" id="UP000032746"/>
    </source>
</evidence>
<gene>
    <name evidence="1" type="ORF">ABUW_1437</name>
</gene>
<accession>A0A0D5YHF3</accession>
<dbReference type="RefSeq" id="WP_000115983.1">
    <property type="nucleotide sequence ID" value="NZ_CAUZGQ010000010.1"/>
</dbReference>
<proteinExistence type="predicted"/>
<dbReference type="AlphaFoldDB" id="A0A0D5YHF3"/>
<protein>
    <submittedName>
        <fullName evidence="1">Uncharacterized protein</fullName>
    </submittedName>
</protein>
<organism evidence="1 2">
    <name type="scientific">Acinetobacter baumannii</name>
    <dbReference type="NCBI Taxonomy" id="470"/>
    <lineage>
        <taxon>Bacteria</taxon>
        <taxon>Pseudomonadati</taxon>
        <taxon>Pseudomonadota</taxon>
        <taxon>Gammaproteobacteria</taxon>
        <taxon>Moraxellales</taxon>
        <taxon>Moraxellaceae</taxon>
        <taxon>Acinetobacter</taxon>
        <taxon>Acinetobacter calcoaceticus/baumannii complex</taxon>
    </lineage>
</organism>
<reference evidence="2" key="2">
    <citation type="submission" date="2015-03" db="EMBL/GenBank/DDBJ databases">
        <authorList>
            <person name="Gallagher L.A."/>
            <person name="Hayden H.S."/>
            <person name="Weiss E.J."/>
            <person name="Hager K.R."/>
            <person name="Ramage E."/>
            <person name="Radey M.R."/>
            <person name="Bydalek R."/>
            <person name="Manoil C."/>
            <person name="Miller S.I."/>
            <person name="Brittnacher M.J."/>
        </authorList>
    </citation>
    <scope>NUCLEOTIDE SEQUENCE [LARGE SCALE GENOMIC DNA]</scope>
    <source>
        <strain evidence="2">AB5075-UW</strain>
    </source>
</reference>
<dbReference type="Proteomes" id="UP000032746">
    <property type="component" value="Chromosome"/>
</dbReference>